<accession>A0ABP7THY7</accession>
<dbReference type="SUPFAM" id="SSF51905">
    <property type="entry name" value="FAD/NAD(P)-binding domain"/>
    <property type="match status" value="1"/>
</dbReference>
<evidence type="ECO:0000313" key="7">
    <source>
        <dbReference type="Proteomes" id="UP001424459"/>
    </source>
</evidence>
<dbReference type="PANTHER" id="PTHR10961:SF46">
    <property type="entry name" value="PEROXISOMAL SARCOSINE OXIDASE"/>
    <property type="match status" value="1"/>
</dbReference>
<proteinExistence type="predicted"/>
<organism evidence="6 7">
    <name type="scientific">Sphingomonas rosea</name>
    <dbReference type="NCBI Taxonomy" id="335605"/>
    <lineage>
        <taxon>Bacteria</taxon>
        <taxon>Pseudomonadati</taxon>
        <taxon>Pseudomonadota</taxon>
        <taxon>Alphaproteobacteria</taxon>
        <taxon>Sphingomonadales</taxon>
        <taxon>Sphingomonadaceae</taxon>
        <taxon>Sphingomonas</taxon>
    </lineage>
</organism>
<gene>
    <name evidence="6" type="primary">solA</name>
    <name evidence="6" type="ORF">GCM10022281_01520</name>
</gene>
<dbReference type="InterPro" id="IPR006076">
    <property type="entry name" value="FAD-dep_OxRdtase"/>
</dbReference>
<sequence>MTRRSLLLGAGGAAVSAPAIVSAQRLGSAPLVSVVGAGVFGSWTAEQLRRRGAKVTLIDAWSPAHSRSSSGGESRMTRAGYGRDEIYARMALASLAEWQGLSKAAGLPILIPHGVLFFFQNDLSYLLASLEVHRRLGLATQSLDKAALQARFPMIDFTGVEGGMFEPRFGALMARRAVQTLVQRFVASGGSFEQRHIDGVSGVPAADRIVLALGPWLPKMFPRLLGGRIVATRQEVFTFAPPAGDARYSPAQMPGWADFNGGDVFYGFPDLEGKGVKFAHDAHGPEVDPDTQDRRFSDQALAEIVAFRDRRFPGLRGAPLATAEVCQYENSSNGDFLIDRHPDEPRLILVGGGSGHGFKHGPEVGRIAAELALDGTAPDPRFSLATKGAKQKREVI</sequence>
<evidence type="ECO:0000256" key="1">
    <source>
        <dbReference type="ARBA" id="ARBA00001974"/>
    </source>
</evidence>
<keyword evidence="3" id="KW-0274">FAD</keyword>
<feature type="domain" description="FAD dependent oxidoreductase" evidence="5">
    <location>
        <begin position="32"/>
        <end position="371"/>
    </location>
</feature>
<comment type="cofactor">
    <cofactor evidence="1">
        <name>FAD</name>
        <dbReference type="ChEBI" id="CHEBI:57692"/>
    </cofactor>
</comment>
<reference evidence="7" key="1">
    <citation type="journal article" date="2019" name="Int. J. Syst. Evol. Microbiol.">
        <title>The Global Catalogue of Microorganisms (GCM) 10K type strain sequencing project: providing services to taxonomists for standard genome sequencing and annotation.</title>
        <authorList>
            <consortium name="The Broad Institute Genomics Platform"/>
            <consortium name="The Broad Institute Genome Sequencing Center for Infectious Disease"/>
            <person name="Wu L."/>
            <person name="Ma J."/>
        </authorList>
    </citation>
    <scope>NUCLEOTIDE SEQUENCE [LARGE SCALE GENOMIC DNA]</scope>
    <source>
        <strain evidence="7">JCM 17564</strain>
    </source>
</reference>
<evidence type="ECO:0000256" key="4">
    <source>
        <dbReference type="ARBA" id="ARBA00023002"/>
    </source>
</evidence>
<dbReference type="Gene3D" id="3.30.9.10">
    <property type="entry name" value="D-Amino Acid Oxidase, subunit A, domain 2"/>
    <property type="match status" value="1"/>
</dbReference>
<dbReference type="PANTHER" id="PTHR10961">
    <property type="entry name" value="PEROXISOMAL SARCOSINE OXIDASE"/>
    <property type="match status" value="1"/>
</dbReference>
<evidence type="ECO:0000256" key="2">
    <source>
        <dbReference type="ARBA" id="ARBA00022630"/>
    </source>
</evidence>
<dbReference type="InterPro" id="IPR045170">
    <property type="entry name" value="MTOX"/>
</dbReference>
<dbReference type="RefSeq" id="WP_344695048.1">
    <property type="nucleotide sequence ID" value="NZ_BAABBR010000001.1"/>
</dbReference>
<keyword evidence="4" id="KW-0560">Oxidoreductase</keyword>
<evidence type="ECO:0000313" key="6">
    <source>
        <dbReference type="EMBL" id="GAA4026609.1"/>
    </source>
</evidence>
<protein>
    <submittedName>
        <fullName evidence="6">N-methyl-L-tryptophan oxidase</fullName>
    </submittedName>
</protein>
<dbReference type="InterPro" id="IPR036188">
    <property type="entry name" value="FAD/NAD-bd_sf"/>
</dbReference>
<dbReference type="EMBL" id="BAABBR010000001">
    <property type="protein sequence ID" value="GAA4026609.1"/>
    <property type="molecule type" value="Genomic_DNA"/>
</dbReference>
<comment type="caution">
    <text evidence="6">The sequence shown here is derived from an EMBL/GenBank/DDBJ whole genome shotgun (WGS) entry which is preliminary data.</text>
</comment>
<evidence type="ECO:0000256" key="3">
    <source>
        <dbReference type="ARBA" id="ARBA00022827"/>
    </source>
</evidence>
<evidence type="ECO:0000259" key="5">
    <source>
        <dbReference type="Pfam" id="PF01266"/>
    </source>
</evidence>
<keyword evidence="2" id="KW-0285">Flavoprotein</keyword>
<dbReference type="Proteomes" id="UP001424459">
    <property type="component" value="Unassembled WGS sequence"/>
</dbReference>
<dbReference type="SUPFAM" id="SSF54373">
    <property type="entry name" value="FAD-linked reductases, C-terminal domain"/>
    <property type="match status" value="1"/>
</dbReference>
<keyword evidence="7" id="KW-1185">Reference proteome</keyword>
<dbReference type="Gene3D" id="3.50.50.60">
    <property type="entry name" value="FAD/NAD(P)-binding domain"/>
    <property type="match status" value="1"/>
</dbReference>
<dbReference type="Pfam" id="PF01266">
    <property type="entry name" value="DAO"/>
    <property type="match status" value="1"/>
</dbReference>
<name>A0ABP7THY7_9SPHN</name>